<feature type="region of interest" description="Disordered" evidence="1">
    <location>
        <begin position="170"/>
        <end position="207"/>
    </location>
</feature>
<protein>
    <submittedName>
        <fullName evidence="2">Uncharacterized protein</fullName>
    </submittedName>
</protein>
<gene>
    <name evidence="2" type="ORF">D9758_007978</name>
</gene>
<name>A0A8H5D0H9_9AGAR</name>
<dbReference type="OrthoDB" id="78088at2759"/>
<reference evidence="2 3" key="1">
    <citation type="journal article" date="2020" name="ISME J.">
        <title>Uncovering the hidden diversity of litter-decomposition mechanisms in mushroom-forming fungi.</title>
        <authorList>
            <person name="Floudas D."/>
            <person name="Bentzer J."/>
            <person name="Ahren D."/>
            <person name="Johansson T."/>
            <person name="Persson P."/>
            <person name="Tunlid A."/>
        </authorList>
    </citation>
    <scope>NUCLEOTIDE SEQUENCE [LARGE SCALE GENOMIC DNA]</scope>
    <source>
        <strain evidence="2 3">CBS 291.85</strain>
    </source>
</reference>
<organism evidence="2 3">
    <name type="scientific">Tetrapyrgos nigripes</name>
    <dbReference type="NCBI Taxonomy" id="182062"/>
    <lineage>
        <taxon>Eukaryota</taxon>
        <taxon>Fungi</taxon>
        <taxon>Dikarya</taxon>
        <taxon>Basidiomycota</taxon>
        <taxon>Agaricomycotina</taxon>
        <taxon>Agaricomycetes</taxon>
        <taxon>Agaricomycetidae</taxon>
        <taxon>Agaricales</taxon>
        <taxon>Marasmiineae</taxon>
        <taxon>Marasmiaceae</taxon>
        <taxon>Tetrapyrgos</taxon>
    </lineage>
</organism>
<evidence type="ECO:0000256" key="1">
    <source>
        <dbReference type="SAM" id="MobiDB-lite"/>
    </source>
</evidence>
<feature type="region of interest" description="Disordered" evidence="1">
    <location>
        <begin position="1"/>
        <end position="127"/>
    </location>
</feature>
<feature type="compositionally biased region" description="Low complexity" evidence="1">
    <location>
        <begin position="48"/>
        <end position="59"/>
    </location>
</feature>
<sequence length="207" mass="22885">MSLRRTYSRKRKQEEPEEDSAKRQRLDSTPSPSPRKLVRDLSQIFDEATSSISAPSTPTKLARRMLGRSKTESAIDKSPSSDQLLQATSSLPSLPASPSKPKSPPPPQLSQEPKPLTRTVSNKRTYAGKSRTFLVSLPIDGNLASLEQSIQEEEDDFLNRESYSSLRTRWGVDNSEDDPFHDLGVSPPKSKVISPGLRQGKAKAKLA</sequence>
<evidence type="ECO:0000313" key="2">
    <source>
        <dbReference type="EMBL" id="KAF5351351.1"/>
    </source>
</evidence>
<dbReference type="AlphaFoldDB" id="A0A8H5D0H9"/>
<dbReference type="Proteomes" id="UP000559256">
    <property type="component" value="Unassembled WGS sequence"/>
</dbReference>
<dbReference type="EMBL" id="JAACJM010000071">
    <property type="protein sequence ID" value="KAF5351351.1"/>
    <property type="molecule type" value="Genomic_DNA"/>
</dbReference>
<keyword evidence="3" id="KW-1185">Reference proteome</keyword>
<accession>A0A8H5D0H9</accession>
<comment type="caution">
    <text evidence="2">The sequence shown here is derived from an EMBL/GenBank/DDBJ whole genome shotgun (WGS) entry which is preliminary data.</text>
</comment>
<feature type="compositionally biased region" description="Low complexity" evidence="1">
    <location>
        <begin position="83"/>
        <end position="100"/>
    </location>
</feature>
<evidence type="ECO:0000313" key="3">
    <source>
        <dbReference type="Proteomes" id="UP000559256"/>
    </source>
</evidence>
<proteinExistence type="predicted"/>
<feature type="compositionally biased region" description="Basic residues" evidence="1">
    <location>
        <begin position="1"/>
        <end position="11"/>
    </location>
</feature>